<dbReference type="UniPathway" id="UPA00219"/>
<dbReference type="PANTHER" id="PTHR30582">
    <property type="entry name" value="L,D-TRANSPEPTIDASE"/>
    <property type="match status" value="1"/>
</dbReference>
<dbReference type="GO" id="GO:0008360">
    <property type="term" value="P:regulation of cell shape"/>
    <property type="evidence" value="ECO:0007669"/>
    <property type="project" value="UniProtKB-UniRule"/>
</dbReference>
<evidence type="ECO:0000259" key="7">
    <source>
        <dbReference type="PROSITE" id="PS52029"/>
    </source>
</evidence>
<dbReference type="InterPro" id="IPR038054">
    <property type="entry name" value="LD_TPept-like_central_sf"/>
</dbReference>
<dbReference type="Pfam" id="PF03734">
    <property type="entry name" value="YkuD"/>
    <property type="match status" value="1"/>
</dbReference>
<dbReference type="EMBL" id="QRMZ01000019">
    <property type="protein sequence ID" value="RHK05477.1"/>
    <property type="molecule type" value="Genomic_DNA"/>
</dbReference>
<evidence type="ECO:0000313" key="8">
    <source>
        <dbReference type="EMBL" id="RHK05477.1"/>
    </source>
</evidence>
<dbReference type="InterPro" id="IPR022029">
    <property type="entry name" value="YoaR-like_PG-bd"/>
</dbReference>
<evidence type="ECO:0000256" key="6">
    <source>
        <dbReference type="PROSITE-ProRule" id="PRU01373"/>
    </source>
</evidence>
<evidence type="ECO:0000313" key="9">
    <source>
        <dbReference type="Proteomes" id="UP000286288"/>
    </source>
</evidence>
<dbReference type="InterPro" id="IPR005490">
    <property type="entry name" value="LD_TPept_cat_dom"/>
</dbReference>
<dbReference type="GO" id="GO:0016740">
    <property type="term" value="F:transferase activity"/>
    <property type="evidence" value="ECO:0007669"/>
    <property type="project" value="UniProtKB-KW"/>
</dbReference>
<reference evidence="8 9" key="1">
    <citation type="submission" date="2018-08" db="EMBL/GenBank/DDBJ databases">
        <title>A genome reference for cultivated species of the human gut microbiota.</title>
        <authorList>
            <person name="Zou Y."/>
            <person name="Xue W."/>
            <person name="Luo G."/>
        </authorList>
    </citation>
    <scope>NUCLEOTIDE SEQUENCE [LARGE SCALE GENOMIC DNA]</scope>
    <source>
        <strain evidence="8 9">AF48-16</strain>
    </source>
</reference>
<feature type="active site" description="Proton donor/acceptor" evidence="6">
    <location>
        <position position="420"/>
    </location>
</feature>
<dbReference type="CDD" id="cd16913">
    <property type="entry name" value="YkuD_like"/>
    <property type="match status" value="1"/>
</dbReference>
<dbReference type="PANTHER" id="PTHR30582:SF33">
    <property type="entry name" value="EXPORTED PROTEIN"/>
    <property type="match status" value="1"/>
</dbReference>
<proteinExistence type="predicted"/>
<evidence type="ECO:0000256" key="5">
    <source>
        <dbReference type="ARBA" id="ARBA00023316"/>
    </source>
</evidence>
<comment type="caution">
    <text evidence="8">The sequence shown here is derived from an EMBL/GenBank/DDBJ whole genome shotgun (WGS) entry which is preliminary data.</text>
</comment>
<feature type="active site" description="Nucleophile" evidence="6">
    <location>
        <position position="441"/>
    </location>
</feature>
<keyword evidence="5 6" id="KW-0961">Cell wall biogenesis/degradation</keyword>
<sequence length="465" mass="51523">MTRSNKHTDAKNNTKKIVLIVVAALLVVIAGGYTYRSTYYANRFLPKTEIDGIDISNKTVAEANALLHDRYSQEDFTIKDGDSEWKTVNLAQFGLQTDFTDELQSLKDEQNQWSWGMAYVSAAEEKKLDNLSVDQDTLTSETNTIQKELETLNEDRTKSADATLEKGEDGFSIKPEVDGDAIDVDKAVADLQEAIVSGEQELNLVDYVTKPSVTADDPDLTKEMDSLNKIAKVTGNYTINGNTFQIPRETIMDWLSYKDGNTTIDEDKVRSYVTSIGEQYNTSTNSSTFKSTKQGEVTVPAGTLSWTIQTDAETEALIEALKAGEDFTRTPIAQGSTDAGSPLFGNTYIEVDLKNQHMWYYKDGQLVLETAIISGKPATPTPTGVFYVWNKEEDATLTGEDYASPVDYWMPIDWTGVGIHDSDWQTEYGGDLWKTRGSHGCINTPPGVMKELYSKAEVGTPVIVI</sequence>
<keyword evidence="2" id="KW-0808">Transferase</keyword>
<dbReference type="GO" id="GO:0018104">
    <property type="term" value="P:peptidoglycan-protein cross-linking"/>
    <property type="evidence" value="ECO:0007669"/>
    <property type="project" value="TreeGrafter"/>
</dbReference>
<evidence type="ECO:0000256" key="3">
    <source>
        <dbReference type="ARBA" id="ARBA00022960"/>
    </source>
</evidence>
<keyword evidence="3 6" id="KW-0133">Cell shape</keyword>
<dbReference type="Proteomes" id="UP000286288">
    <property type="component" value="Unassembled WGS sequence"/>
</dbReference>
<keyword evidence="4 6" id="KW-0573">Peptidoglycan synthesis</keyword>
<comment type="pathway">
    <text evidence="1 6">Cell wall biogenesis; peptidoglycan biosynthesis.</text>
</comment>
<dbReference type="Pfam" id="PF12229">
    <property type="entry name" value="PG_binding_4"/>
    <property type="match status" value="2"/>
</dbReference>
<dbReference type="Gene3D" id="3.10.20.800">
    <property type="match status" value="1"/>
</dbReference>
<accession>A0A415EQ49</accession>
<dbReference type="GO" id="GO:0071555">
    <property type="term" value="P:cell wall organization"/>
    <property type="evidence" value="ECO:0007669"/>
    <property type="project" value="UniProtKB-UniRule"/>
</dbReference>
<name>A0A415EQ49_ENTCA</name>
<evidence type="ECO:0000256" key="4">
    <source>
        <dbReference type="ARBA" id="ARBA00022984"/>
    </source>
</evidence>
<dbReference type="GO" id="GO:0005576">
    <property type="term" value="C:extracellular region"/>
    <property type="evidence" value="ECO:0007669"/>
    <property type="project" value="TreeGrafter"/>
</dbReference>
<gene>
    <name evidence="8" type="ORF">DW084_13690</name>
</gene>
<feature type="domain" description="L,D-TPase catalytic" evidence="7">
    <location>
        <begin position="347"/>
        <end position="465"/>
    </location>
</feature>
<dbReference type="InterPro" id="IPR038063">
    <property type="entry name" value="Transpep_catalytic_dom"/>
</dbReference>
<dbReference type="Gene3D" id="2.40.440.10">
    <property type="entry name" value="L,D-transpeptidase catalytic domain-like"/>
    <property type="match status" value="1"/>
</dbReference>
<dbReference type="InterPro" id="IPR050979">
    <property type="entry name" value="LD-transpeptidase"/>
</dbReference>
<dbReference type="SUPFAM" id="SSF141523">
    <property type="entry name" value="L,D-transpeptidase catalytic domain-like"/>
    <property type="match status" value="1"/>
</dbReference>
<evidence type="ECO:0000256" key="1">
    <source>
        <dbReference type="ARBA" id="ARBA00004752"/>
    </source>
</evidence>
<evidence type="ECO:0000256" key="2">
    <source>
        <dbReference type="ARBA" id="ARBA00022679"/>
    </source>
</evidence>
<dbReference type="GO" id="GO:0071972">
    <property type="term" value="F:peptidoglycan L,D-transpeptidase activity"/>
    <property type="evidence" value="ECO:0007669"/>
    <property type="project" value="TreeGrafter"/>
</dbReference>
<organism evidence="8 9">
    <name type="scientific">Enterococcus casseliflavus</name>
    <name type="common">Enterococcus flavescens</name>
    <dbReference type="NCBI Taxonomy" id="37734"/>
    <lineage>
        <taxon>Bacteria</taxon>
        <taxon>Bacillati</taxon>
        <taxon>Bacillota</taxon>
        <taxon>Bacilli</taxon>
        <taxon>Lactobacillales</taxon>
        <taxon>Enterococcaceae</taxon>
        <taxon>Enterococcus</taxon>
    </lineage>
</organism>
<dbReference type="SUPFAM" id="SSF143985">
    <property type="entry name" value="L,D-transpeptidase pre-catalytic domain-like"/>
    <property type="match status" value="1"/>
</dbReference>
<protein>
    <recommendedName>
        <fullName evidence="7">L,D-TPase catalytic domain-containing protein</fullName>
    </recommendedName>
</protein>
<dbReference type="PROSITE" id="PS52029">
    <property type="entry name" value="LD_TPASE"/>
    <property type="match status" value="1"/>
</dbReference>
<dbReference type="AlphaFoldDB" id="A0A415EQ49"/>